<dbReference type="Proteomes" id="UP000188342">
    <property type="component" value="Unassembled WGS sequence"/>
</dbReference>
<evidence type="ECO:0000313" key="1">
    <source>
        <dbReference type="EMBL" id="SJN19422.1"/>
    </source>
</evidence>
<evidence type="ECO:0000313" key="2">
    <source>
        <dbReference type="Proteomes" id="UP000188342"/>
    </source>
</evidence>
<evidence type="ECO:0008006" key="3">
    <source>
        <dbReference type="Google" id="ProtNLM"/>
    </source>
</evidence>
<name>A0A1R4IHM7_9ACTN</name>
<sequence>MSANSAAFDHLTGFRWRQGDPSLADTEAKLYDLGVLRSVLDEVVELAVADARAEGATWAKIGDALGVTHQAVIKRYRKAVVADA</sequence>
<dbReference type="OrthoDB" id="3579809at2"/>
<proteinExistence type="predicted"/>
<organism evidence="1 2">
    <name type="scientific">Luteococcus japonicus LSP_Lj1</name>
    <dbReference type="NCBI Taxonomy" id="1255658"/>
    <lineage>
        <taxon>Bacteria</taxon>
        <taxon>Bacillati</taxon>
        <taxon>Actinomycetota</taxon>
        <taxon>Actinomycetes</taxon>
        <taxon>Propionibacteriales</taxon>
        <taxon>Propionibacteriaceae</taxon>
        <taxon>Luteococcus</taxon>
    </lineage>
</organism>
<dbReference type="RefSeq" id="WP_143813835.1">
    <property type="nucleotide sequence ID" value="NZ_FUKQ01000007.1"/>
</dbReference>
<gene>
    <name evidence="1" type="ORF">FM114_01980</name>
</gene>
<dbReference type="EMBL" id="FUKQ01000007">
    <property type="protein sequence ID" value="SJN19422.1"/>
    <property type="molecule type" value="Genomic_DNA"/>
</dbReference>
<dbReference type="AlphaFoldDB" id="A0A1R4IHM7"/>
<keyword evidence="2" id="KW-1185">Reference proteome</keyword>
<dbReference type="STRING" id="1255658.FM114_01980"/>
<reference evidence="1 2" key="1">
    <citation type="submission" date="2017-02" db="EMBL/GenBank/DDBJ databases">
        <authorList>
            <person name="Peterson S.W."/>
        </authorList>
    </citation>
    <scope>NUCLEOTIDE SEQUENCE [LARGE SCALE GENOMIC DNA]</scope>
    <source>
        <strain evidence="1 2">LSP_Lj1</strain>
    </source>
</reference>
<protein>
    <recommendedName>
        <fullName evidence="3">Helix-turn-helix domain-containing protein</fullName>
    </recommendedName>
</protein>
<accession>A0A1R4IHM7</accession>